<dbReference type="HOGENOM" id="CLU_1230456_0_0_1"/>
<dbReference type="OrthoDB" id="3799977at2759"/>
<evidence type="ECO:0000313" key="3">
    <source>
        <dbReference type="Proteomes" id="UP000002668"/>
    </source>
</evidence>
<name>E4ZS68_LEPMJ</name>
<dbReference type="PANTHER" id="PTHR35523:SF1">
    <property type="entry name" value="CELL WALL PROTEIN SED1"/>
    <property type="match status" value="1"/>
</dbReference>
<dbReference type="VEuPathDB" id="FungiDB:LEMA_P122270.1"/>
<gene>
    <name evidence="2" type="ORF">LEMA_P122270.1</name>
</gene>
<keyword evidence="3" id="KW-1185">Reference proteome</keyword>
<dbReference type="GO" id="GO:0005199">
    <property type="term" value="F:structural constituent of cell wall"/>
    <property type="evidence" value="ECO:0007669"/>
    <property type="project" value="InterPro"/>
</dbReference>
<feature type="region of interest" description="Disordered" evidence="1">
    <location>
        <begin position="164"/>
        <end position="201"/>
    </location>
</feature>
<dbReference type="STRING" id="985895.E4ZS68"/>
<accession>E4ZS68</accession>
<evidence type="ECO:0000313" key="2">
    <source>
        <dbReference type="EMBL" id="CBX94248.1"/>
    </source>
</evidence>
<evidence type="ECO:0000256" key="1">
    <source>
        <dbReference type="SAM" id="MobiDB-lite"/>
    </source>
</evidence>
<dbReference type="eggNOG" id="ENOG502S7XK">
    <property type="taxonomic scope" value="Eukaryota"/>
</dbReference>
<dbReference type="PANTHER" id="PTHR35523">
    <property type="entry name" value="CELL WALL PROTEIN SED1"/>
    <property type="match status" value="1"/>
</dbReference>
<dbReference type="InParanoid" id="E4ZS68"/>
<dbReference type="GO" id="GO:0031505">
    <property type="term" value="P:fungal-type cell wall organization"/>
    <property type="evidence" value="ECO:0007669"/>
    <property type="project" value="InterPro"/>
</dbReference>
<feature type="compositionally biased region" description="Low complexity" evidence="1">
    <location>
        <begin position="189"/>
        <end position="201"/>
    </location>
</feature>
<dbReference type="OMA" id="DEDCEYT"/>
<protein>
    <submittedName>
        <fullName evidence="2">Predicted protein</fullName>
    </submittedName>
</protein>
<dbReference type="EMBL" id="FP929121">
    <property type="protein sequence ID" value="CBX94248.1"/>
    <property type="molecule type" value="Genomic_DNA"/>
</dbReference>
<dbReference type="InterPro" id="IPR038843">
    <property type="entry name" value="Sed1/Spi1"/>
</dbReference>
<dbReference type="AlphaFoldDB" id="E4ZS68"/>
<dbReference type="Proteomes" id="UP000002668">
    <property type="component" value="Genome"/>
</dbReference>
<reference evidence="3" key="1">
    <citation type="journal article" date="2011" name="Nat. Commun.">
        <title>Effector diversification within compartments of the Leptosphaeria maculans genome affected by Repeat-Induced Point mutations.</title>
        <authorList>
            <person name="Rouxel T."/>
            <person name="Grandaubert J."/>
            <person name="Hane J.K."/>
            <person name="Hoede C."/>
            <person name="van de Wouw A.P."/>
            <person name="Couloux A."/>
            <person name="Dominguez V."/>
            <person name="Anthouard V."/>
            <person name="Bally P."/>
            <person name="Bourras S."/>
            <person name="Cozijnsen A.J."/>
            <person name="Ciuffetti L.M."/>
            <person name="Degrave A."/>
            <person name="Dilmaghani A."/>
            <person name="Duret L."/>
            <person name="Fudal I."/>
            <person name="Goodwin S.B."/>
            <person name="Gout L."/>
            <person name="Glaser N."/>
            <person name="Linglin J."/>
            <person name="Kema G.H.J."/>
            <person name="Lapalu N."/>
            <person name="Lawrence C.B."/>
            <person name="May K."/>
            <person name="Meyer M."/>
            <person name="Ollivier B."/>
            <person name="Poulain J."/>
            <person name="Schoch C.L."/>
            <person name="Simon A."/>
            <person name="Spatafora J.W."/>
            <person name="Stachowiak A."/>
            <person name="Turgeon B.G."/>
            <person name="Tyler B.M."/>
            <person name="Vincent D."/>
            <person name="Weissenbach J."/>
            <person name="Amselem J."/>
            <person name="Quesneville H."/>
            <person name="Oliver R.P."/>
            <person name="Wincker P."/>
            <person name="Balesdent M.-H."/>
            <person name="Howlett B.J."/>
        </authorList>
    </citation>
    <scope>NUCLEOTIDE SEQUENCE [LARGE SCALE GENOMIC DNA]</scope>
    <source>
        <strain evidence="3">JN3 / isolate v23.1.3 / race Av1-4-5-6-7-8</strain>
    </source>
</reference>
<organism evidence="3">
    <name type="scientific">Leptosphaeria maculans (strain JN3 / isolate v23.1.3 / race Av1-4-5-6-7-8)</name>
    <name type="common">Blackleg fungus</name>
    <name type="synonym">Phoma lingam</name>
    <dbReference type="NCBI Taxonomy" id="985895"/>
    <lineage>
        <taxon>Eukaryota</taxon>
        <taxon>Fungi</taxon>
        <taxon>Dikarya</taxon>
        <taxon>Ascomycota</taxon>
        <taxon>Pezizomycotina</taxon>
        <taxon>Dothideomycetes</taxon>
        <taxon>Pleosporomycetidae</taxon>
        <taxon>Pleosporales</taxon>
        <taxon>Pleosporineae</taxon>
        <taxon>Leptosphaeriaceae</taxon>
        <taxon>Plenodomus</taxon>
        <taxon>Plenodomus lingam/Leptosphaeria maculans species complex</taxon>
    </lineage>
</organism>
<feature type="region of interest" description="Disordered" evidence="1">
    <location>
        <begin position="114"/>
        <end position="148"/>
    </location>
</feature>
<proteinExistence type="predicted"/>
<dbReference type="GO" id="GO:0009277">
    <property type="term" value="C:fungal-type cell wall"/>
    <property type="evidence" value="ECO:0007669"/>
    <property type="project" value="TreeGrafter"/>
</dbReference>
<feature type="compositionally biased region" description="Low complexity" evidence="1">
    <location>
        <begin position="136"/>
        <end position="145"/>
    </location>
</feature>
<sequence>MRSFAVVAGFAVAANAYGYGCHAEVYNTTMTSATPSKPAEYSVASSSTPVEDYPVHSVSSMTPEHPVYTTKVVTGLTTVCPEPTTVTYGTKTYVVKTSTTIIDEDCEYTTTYPAKPTPTPAQPTHEAPSSMAPHESSMAPSYPASSMPPAPAVSSIMTHYAPPASQTPVATPPAHVPYPSAGNGTVPHPTAATPSSTKPATSEFTGAAAQAGVGLLAVVGAVAAFL</sequence>